<keyword evidence="1" id="KW-0472">Membrane</keyword>
<organism evidence="2 3">
    <name type="scientific">Glycomyces artemisiae</name>
    <dbReference type="NCBI Taxonomy" id="1076443"/>
    <lineage>
        <taxon>Bacteria</taxon>
        <taxon>Bacillati</taxon>
        <taxon>Actinomycetota</taxon>
        <taxon>Actinomycetes</taxon>
        <taxon>Glycomycetales</taxon>
        <taxon>Glycomycetaceae</taxon>
        <taxon>Glycomyces</taxon>
    </lineage>
</organism>
<gene>
    <name evidence="2" type="ORF">B0I28_11319</name>
</gene>
<reference evidence="2 3" key="1">
    <citation type="submission" date="2018-03" db="EMBL/GenBank/DDBJ databases">
        <title>Genomic Encyclopedia of Type Strains, Phase III (KMG-III): the genomes of soil and plant-associated and newly described type strains.</title>
        <authorList>
            <person name="Whitman W."/>
        </authorList>
    </citation>
    <scope>NUCLEOTIDE SEQUENCE [LARGE SCALE GENOMIC DNA]</scope>
    <source>
        <strain evidence="2 3">CGMCC 4.7067</strain>
    </source>
</reference>
<name>A0A2T0UAE6_9ACTN</name>
<protein>
    <submittedName>
        <fullName evidence="2">Zinc transporter ZupT</fullName>
    </submittedName>
</protein>
<keyword evidence="1" id="KW-1133">Transmembrane helix</keyword>
<feature type="transmembrane region" description="Helical" evidence="1">
    <location>
        <begin position="169"/>
        <end position="192"/>
    </location>
</feature>
<accession>A0A2T0UAE6</accession>
<dbReference type="EMBL" id="PVTJ01000013">
    <property type="protein sequence ID" value="PRY54911.1"/>
    <property type="molecule type" value="Genomic_DNA"/>
</dbReference>
<dbReference type="AlphaFoldDB" id="A0A2T0UAE6"/>
<dbReference type="Proteomes" id="UP000238176">
    <property type="component" value="Unassembled WGS sequence"/>
</dbReference>
<evidence type="ECO:0000256" key="1">
    <source>
        <dbReference type="SAM" id="Phobius"/>
    </source>
</evidence>
<evidence type="ECO:0000313" key="2">
    <source>
        <dbReference type="EMBL" id="PRY54911.1"/>
    </source>
</evidence>
<keyword evidence="1" id="KW-0812">Transmembrane</keyword>
<feature type="transmembrane region" description="Helical" evidence="1">
    <location>
        <begin position="64"/>
        <end position="85"/>
    </location>
</feature>
<feature type="transmembrane region" description="Helical" evidence="1">
    <location>
        <begin position="230"/>
        <end position="251"/>
    </location>
</feature>
<feature type="transmembrane region" description="Helical" evidence="1">
    <location>
        <begin position="6"/>
        <end position="27"/>
    </location>
</feature>
<feature type="transmembrane region" description="Helical" evidence="1">
    <location>
        <begin position="198"/>
        <end position="218"/>
    </location>
</feature>
<feature type="transmembrane region" description="Helical" evidence="1">
    <location>
        <begin position="34"/>
        <end position="52"/>
    </location>
</feature>
<keyword evidence="3" id="KW-1185">Reference proteome</keyword>
<evidence type="ECO:0000313" key="3">
    <source>
        <dbReference type="Proteomes" id="UP000238176"/>
    </source>
</evidence>
<comment type="caution">
    <text evidence="2">The sequence shown here is derived from an EMBL/GenBank/DDBJ whole genome shotgun (WGS) entry which is preliminary data.</text>
</comment>
<proteinExistence type="predicted"/>
<sequence length="374" mass="36850">MPGWLSAGGWGLLAGGALVAGALVGYLVRVPQTVIAAVMAFGSGVLMSAVAFDLIADANERGGLVPTALGAVAGALAYTLANVVLARRGARHRKRSGAQQANESDQPGSGTAIALGALLDGIPESIVIGTSLLGGGPVSAATVVAVFVSNVPEGLSSAAGMRRAGRGRAYVFGLWTLIALASGLAAAAGYAFLGDAPATLLAAITALAGGAILSMIADTMIPEAFEDARLWTGLIAVLGFLAAFAIAQWLAGVGLVVAGDDAVGELAAGLDGQVVLLGPAADVAVAVAVVAGGDAGRAGRDGARHVVAAQLGPELAVGGQAVAELVGVGAGEVHAVQIAVDTELDRLGRFAPVDVVEQRDHGLLRHGFAFLTGL</sequence>